<dbReference type="Proteomes" id="UP001230649">
    <property type="component" value="Unassembled WGS sequence"/>
</dbReference>
<proteinExistence type="predicted"/>
<comment type="caution">
    <text evidence="1">The sequence shown here is derived from an EMBL/GenBank/DDBJ whole genome shotgun (WGS) entry which is preliminary data.</text>
</comment>
<sequence length="226" mass="25531">MSTEDIHSKEKEAWDEKWRTKNTPWDKNASHAALIRLLEQSGTQGVPEIPREGHALVPGCGKGYDVLLFAKLGLDATGLDVSLIAVEQASEYLEEQQASAPLNHKTEVKLANFFELERPIDGYSLIYDYTFLCALPPSLRPDWARKMTALSAPNGTLITLQFPLDGPEREGGPPYSLWDGLYHELLDKDWEMVYQREVAQEESRSPDASGSFKPGREKIAVWWRRS</sequence>
<protein>
    <submittedName>
        <fullName evidence="1">Uncharacterized protein</fullName>
    </submittedName>
</protein>
<keyword evidence="2" id="KW-1185">Reference proteome</keyword>
<gene>
    <name evidence="1" type="ORF">QFC20_006803</name>
</gene>
<reference evidence="1" key="1">
    <citation type="submission" date="2023-04" db="EMBL/GenBank/DDBJ databases">
        <title>Draft Genome sequencing of Naganishia species isolated from polar environments using Oxford Nanopore Technology.</title>
        <authorList>
            <person name="Leo P."/>
            <person name="Venkateswaran K."/>
        </authorList>
    </citation>
    <scope>NUCLEOTIDE SEQUENCE</scope>
    <source>
        <strain evidence="1">MNA-CCFEE 5262</strain>
    </source>
</reference>
<dbReference type="EMBL" id="JASBWS010000133">
    <property type="protein sequence ID" value="KAJ9094825.1"/>
    <property type="molecule type" value="Genomic_DNA"/>
</dbReference>
<evidence type="ECO:0000313" key="1">
    <source>
        <dbReference type="EMBL" id="KAJ9094825.1"/>
    </source>
</evidence>
<evidence type="ECO:0000313" key="2">
    <source>
        <dbReference type="Proteomes" id="UP001230649"/>
    </source>
</evidence>
<name>A0ACC2V658_9TREE</name>
<accession>A0ACC2V658</accession>
<organism evidence="1 2">
    <name type="scientific">Naganishia adeliensis</name>
    <dbReference type="NCBI Taxonomy" id="92952"/>
    <lineage>
        <taxon>Eukaryota</taxon>
        <taxon>Fungi</taxon>
        <taxon>Dikarya</taxon>
        <taxon>Basidiomycota</taxon>
        <taxon>Agaricomycotina</taxon>
        <taxon>Tremellomycetes</taxon>
        <taxon>Filobasidiales</taxon>
        <taxon>Filobasidiaceae</taxon>
        <taxon>Naganishia</taxon>
    </lineage>
</organism>